<reference evidence="1" key="1">
    <citation type="submission" date="2022-08" db="EMBL/GenBank/DDBJ databases">
        <authorList>
            <person name="Gutierrez-Valencia J."/>
        </authorList>
    </citation>
    <scope>NUCLEOTIDE SEQUENCE</scope>
</reference>
<sequence>MNKLRSLTITNANLTGSIPKHLVENLTRVDLLENMPKGRIPSSISILENLKPSIR</sequence>
<evidence type="ECO:0000313" key="3">
    <source>
        <dbReference type="Proteomes" id="UP001154282"/>
    </source>
</evidence>
<dbReference type="EMBL" id="CAMGYJ010000003">
    <property type="protein sequence ID" value="CAI0391969.1"/>
    <property type="molecule type" value="Genomic_DNA"/>
</dbReference>
<organism evidence="1 3">
    <name type="scientific">Linum tenue</name>
    <dbReference type="NCBI Taxonomy" id="586396"/>
    <lineage>
        <taxon>Eukaryota</taxon>
        <taxon>Viridiplantae</taxon>
        <taxon>Streptophyta</taxon>
        <taxon>Embryophyta</taxon>
        <taxon>Tracheophyta</taxon>
        <taxon>Spermatophyta</taxon>
        <taxon>Magnoliopsida</taxon>
        <taxon>eudicotyledons</taxon>
        <taxon>Gunneridae</taxon>
        <taxon>Pentapetalae</taxon>
        <taxon>rosids</taxon>
        <taxon>fabids</taxon>
        <taxon>Malpighiales</taxon>
        <taxon>Linaceae</taxon>
        <taxon>Linum</taxon>
    </lineage>
</organism>
<dbReference type="InterPro" id="IPR032675">
    <property type="entry name" value="LRR_dom_sf"/>
</dbReference>
<gene>
    <name evidence="1" type="ORF">LITE_LOCUS7347</name>
    <name evidence="2" type="ORF">LITE_LOCUS7348</name>
</gene>
<protein>
    <submittedName>
        <fullName evidence="1">Uncharacterized protein</fullName>
    </submittedName>
</protein>
<dbReference type="PANTHER" id="PTHR48064:SF1">
    <property type="entry name" value="RECEPTOR-LIKE PROTEIN 51-RELATED"/>
    <property type="match status" value="1"/>
</dbReference>
<name>A0AAV0I2R2_9ROSI</name>
<evidence type="ECO:0000313" key="2">
    <source>
        <dbReference type="EMBL" id="CAI0391969.1"/>
    </source>
</evidence>
<dbReference type="Gene3D" id="3.80.10.10">
    <property type="entry name" value="Ribonuclease Inhibitor"/>
    <property type="match status" value="1"/>
</dbReference>
<dbReference type="PANTHER" id="PTHR48064">
    <property type="entry name" value="OS01G0750400 PROTEIN"/>
    <property type="match status" value="1"/>
</dbReference>
<dbReference type="AlphaFoldDB" id="A0AAV0I2R2"/>
<proteinExistence type="predicted"/>
<dbReference type="Proteomes" id="UP001154282">
    <property type="component" value="Unassembled WGS sequence"/>
</dbReference>
<evidence type="ECO:0000313" key="1">
    <source>
        <dbReference type="EMBL" id="CAI0391967.1"/>
    </source>
</evidence>
<comment type="caution">
    <text evidence="1">The sequence shown here is derived from an EMBL/GenBank/DDBJ whole genome shotgun (WGS) entry which is preliminary data.</text>
</comment>
<keyword evidence="3" id="KW-1185">Reference proteome</keyword>
<accession>A0AAV0I2R2</accession>
<dbReference type="InterPro" id="IPR053038">
    <property type="entry name" value="RLP_Defense"/>
</dbReference>
<dbReference type="EMBL" id="CAMGYJ010000003">
    <property type="protein sequence ID" value="CAI0391967.1"/>
    <property type="molecule type" value="Genomic_DNA"/>
</dbReference>
<dbReference type="SUPFAM" id="SSF52058">
    <property type="entry name" value="L domain-like"/>
    <property type="match status" value="1"/>
</dbReference>